<dbReference type="SUPFAM" id="SSF160104">
    <property type="entry name" value="Acetoacetate decarboxylase-like"/>
    <property type="match status" value="1"/>
</dbReference>
<reference evidence="2" key="1">
    <citation type="journal article" date="2019" name="Int. J. Syst. Evol. Microbiol.">
        <title>The Global Catalogue of Microorganisms (GCM) 10K type strain sequencing project: providing services to taxonomists for standard genome sequencing and annotation.</title>
        <authorList>
            <consortium name="The Broad Institute Genomics Platform"/>
            <consortium name="The Broad Institute Genome Sequencing Center for Infectious Disease"/>
            <person name="Wu L."/>
            <person name="Ma J."/>
        </authorList>
    </citation>
    <scope>NUCLEOTIDE SEQUENCE [LARGE SCALE GENOMIC DNA]</scope>
    <source>
        <strain evidence="2">CCM 7640</strain>
    </source>
</reference>
<comment type="caution">
    <text evidence="1">The sequence shown here is derived from an EMBL/GenBank/DDBJ whole genome shotgun (WGS) entry which is preliminary data.</text>
</comment>
<proteinExistence type="predicted"/>
<dbReference type="Proteomes" id="UP000629365">
    <property type="component" value="Unassembled WGS sequence"/>
</dbReference>
<dbReference type="Pfam" id="PF09844">
    <property type="entry name" value="DUF2071"/>
    <property type="match status" value="1"/>
</dbReference>
<dbReference type="Gene3D" id="2.40.400.10">
    <property type="entry name" value="Acetoacetate decarboxylase-like"/>
    <property type="match status" value="1"/>
</dbReference>
<accession>A0ABQ1S1X0</accession>
<dbReference type="InterPro" id="IPR018644">
    <property type="entry name" value="DUF2071"/>
</dbReference>
<keyword evidence="2" id="KW-1185">Reference proteome</keyword>
<organism evidence="1 2">
    <name type="scientific">Microbacterium murale</name>
    <dbReference type="NCBI Taxonomy" id="1081040"/>
    <lineage>
        <taxon>Bacteria</taxon>
        <taxon>Bacillati</taxon>
        <taxon>Actinomycetota</taxon>
        <taxon>Actinomycetes</taxon>
        <taxon>Micrococcales</taxon>
        <taxon>Microbacteriaceae</taxon>
        <taxon>Microbacterium</taxon>
    </lineage>
</organism>
<dbReference type="EMBL" id="BMCM01000007">
    <property type="protein sequence ID" value="GGD89688.1"/>
    <property type="molecule type" value="Genomic_DNA"/>
</dbReference>
<sequence>MTIVRGVQARLRRRLLLSYRLDADVARGLLPDGLRPLLVDGHAVAGVCVLGLESIRPRWVHGRWGLRSENAAHRIAVEWDDEGERRRGVYIFERHSSAWFPVLFGGRAFPGVHRKARFRVDESKDRYAVTMDADGESLAADVEVGGEWKSELFPTVEDASEFYRSGLVGWSRRHDGVSLEPVTLTSTAWTVEGAHLRSLRSSFFDALPEGAAVFDSVVVMRDLPIVMTA</sequence>
<dbReference type="RefSeq" id="WP_188438062.1">
    <property type="nucleotide sequence ID" value="NZ_BMCM01000007.1"/>
</dbReference>
<evidence type="ECO:0000313" key="2">
    <source>
        <dbReference type="Proteomes" id="UP000629365"/>
    </source>
</evidence>
<evidence type="ECO:0000313" key="1">
    <source>
        <dbReference type="EMBL" id="GGD89688.1"/>
    </source>
</evidence>
<dbReference type="InterPro" id="IPR023375">
    <property type="entry name" value="ADC_dom_sf"/>
</dbReference>
<gene>
    <name evidence="1" type="ORF">GCM10007269_35430</name>
</gene>
<evidence type="ECO:0008006" key="3">
    <source>
        <dbReference type="Google" id="ProtNLM"/>
    </source>
</evidence>
<name>A0ABQ1S1X0_9MICO</name>
<protein>
    <recommendedName>
        <fullName evidence="3">DUF2071 domain-containing protein</fullName>
    </recommendedName>
</protein>